<feature type="compositionally biased region" description="Low complexity" evidence="2">
    <location>
        <begin position="607"/>
        <end position="659"/>
    </location>
</feature>
<evidence type="ECO:0000256" key="1">
    <source>
        <dbReference type="ARBA" id="ARBA00022553"/>
    </source>
</evidence>
<dbReference type="PROSITE" id="PS50003">
    <property type="entry name" value="PH_DOMAIN"/>
    <property type="match status" value="1"/>
</dbReference>
<feature type="compositionally biased region" description="Polar residues" evidence="2">
    <location>
        <begin position="531"/>
        <end position="542"/>
    </location>
</feature>
<proteinExistence type="predicted"/>
<dbReference type="Pfam" id="PF20399">
    <property type="entry name" value="PH_20"/>
    <property type="match status" value="1"/>
</dbReference>
<evidence type="ECO:0000313" key="5">
    <source>
        <dbReference type="Proteomes" id="UP000307173"/>
    </source>
</evidence>
<feature type="region of interest" description="Disordered" evidence="2">
    <location>
        <begin position="513"/>
        <end position="582"/>
    </location>
</feature>
<dbReference type="InterPro" id="IPR001849">
    <property type="entry name" value="PH_domain"/>
</dbReference>
<sequence>MSDWQYAQSNDSHSTFPETKDTASSTHSVPSVLNLEKLFNNNTKYATQSVLPPDDYHSPYYLPFKNVDDPRPVNQLVYRFSIWKMIIKQLVFYFKEMAVFKQQTGQGNRAMLENLEVLRKQNSGRLRSRQSDDQLQQSDQQTEVIDSDLINKLLQTTFLPPGDGSVLSISTTFFNTHNMLREREQITYQQLTNRLIPRLENLKDQLNETIKQMNSIKNSSDFKTKNLKMEIAKTGAILSDYITSIELLKTGHSKSSLGTTLTFKEDSFEPRNDPYILKLKLDLQLKDQLYIEAHLKEMYYDLQYKAVQLEKILYTEIQTCISSYTDLIDAELNSVKDNLVAPLQHGLLVNEPTIDWDYFIRNDRRRNFLPLDARTTLARNKVIRKNSDIIYPYRNNVISSCVYSGYLDRKSKYLKNYSKFYYVLTINFLHEFKSSDRIKDLNPIQSFPLNFLTVATVENDERKFIVRIAKPSGKVKYTFKAENAETADKWIDYLSDLADFESAVERNLSYDVSEDDENQIHEPHPPVEDSFANSQSITTSPAHTPEGIKSAAISHSRSVSDDYFRSQRHQVQQSLQESHSQTHLTHTPVDDAFSHIAFRSVKAGNNSTANSSSSSLHSRSSSRVSSRASSPAARLRSSLLSPKASPSTTPTSTTPTSSTDYFSYAPRKVQAAIIRNNNRLGTPTTPLASLNTHLPVPRINVQESTPTAMTAESAAKTPTADSTSTSASASAAASTSGLERRRLTLSQQLEPSSSSSSSSPSLIKMPTGPVTNHNLPETPGVIPGSRMNVVFESHPH</sequence>
<accession>A0A4T0WUP0</accession>
<gene>
    <name evidence="4" type="ORF">CANINC_004970</name>
</gene>
<dbReference type="Proteomes" id="UP000307173">
    <property type="component" value="Unassembled WGS sequence"/>
</dbReference>
<dbReference type="Pfam" id="PF20400">
    <property type="entry name" value="BAR_4"/>
    <property type="match status" value="1"/>
</dbReference>
<name>A0A4T0WUP0_9ASCO</name>
<dbReference type="SMART" id="SM00233">
    <property type="entry name" value="PH"/>
    <property type="match status" value="1"/>
</dbReference>
<dbReference type="SUPFAM" id="SSF50729">
    <property type="entry name" value="PH domain-like"/>
    <property type="match status" value="1"/>
</dbReference>
<dbReference type="EMBL" id="SELW01000680">
    <property type="protein sequence ID" value="TID13284.1"/>
    <property type="molecule type" value="Genomic_DNA"/>
</dbReference>
<dbReference type="InterPro" id="IPR046869">
    <property type="entry name" value="SLM1/RGC1-like_PH"/>
</dbReference>
<feature type="region of interest" description="Disordered" evidence="2">
    <location>
        <begin position="1"/>
        <end position="27"/>
    </location>
</feature>
<protein>
    <recommendedName>
        <fullName evidence="3">PH domain-containing protein</fullName>
    </recommendedName>
</protein>
<feature type="compositionally biased region" description="Basic and acidic residues" evidence="2">
    <location>
        <begin position="518"/>
        <end position="527"/>
    </location>
</feature>
<evidence type="ECO:0000313" key="4">
    <source>
        <dbReference type="EMBL" id="TID13284.1"/>
    </source>
</evidence>
<feature type="region of interest" description="Disordered" evidence="2">
    <location>
        <begin position="604"/>
        <end position="662"/>
    </location>
</feature>
<dbReference type="InterPro" id="IPR046868">
    <property type="entry name" value="BAR_4"/>
</dbReference>
<dbReference type="OrthoDB" id="2264563at2759"/>
<feature type="domain" description="PH" evidence="3">
    <location>
        <begin position="400"/>
        <end position="499"/>
    </location>
</feature>
<evidence type="ECO:0000259" key="3">
    <source>
        <dbReference type="PROSITE" id="PS50003"/>
    </source>
</evidence>
<keyword evidence="5" id="KW-1185">Reference proteome</keyword>
<keyword evidence="1" id="KW-0597">Phosphoprotein</keyword>
<comment type="caution">
    <text evidence="4">The sequence shown here is derived from an EMBL/GenBank/DDBJ whole genome shotgun (WGS) entry which is preliminary data.</text>
</comment>
<dbReference type="STRING" id="52247.A0A4T0WUP0"/>
<dbReference type="PANTHER" id="PTHR31941:SF15">
    <property type="entry name" value="ACTIVATOR OF SKN7 PROTEIN 10-RELATED"/>
    <property type="match status" value="1"/>
</dbReference>
<reference evidence="4 5" key="1">
    <citation type="journal article" date="2019" name="Front. Genet.">
        <title>Whole-Genome Sequencing of the Opportunistic Yeast Pathogen Candida inconspicua Uncovers Its Hybrid Origin.</title>
        <authorList>
            <person name="Mixao V."/>
            <person name="Hansen A.P."/>
            <person name="Saus E."/>
            <person name="Boekhout T."/>
            <person name="Lass-Florl C."/>
            <person name="Gabaldon T."/>
        </authorList>
    </citation>
    <scope>NUCLEOTIDE SEQUENCE [LARGE SCALE GENOMIC DNA]</scope>
    <source>
        <strain evidence="4 5">CBS 180</strain>
    </source>
</reference>
<organism evidence="4 5">
    <name type="scientific">Pichia inconspicua</name>
    <dbReference type="NCBI Taxonomy" id="52247"/>
    <lineage>
        <taxon>Eukaryota</taxon>
        <taxon>Fungi</taxon>
        <taxon>Dikarya</taxon>
        <taxon>Ascomycota</taxon>
        <taxon>Saccharomycotina</taxon>
        <taxon>Pichiomycetes</taxon>
        <taxon>Pichiales</taxon>
        <taxon>Pichiaceae</taxon>
        <taxon>Pichia</taxon>
    </lineage>
</organism>
<evidence type="ECO:0000256" key="2">
    <source>
        <dbReference type="SAM" id="MobiDB-lite"/>
    </source>
</evidence>
<feature type="region of interest" description="Disordered" evidence="2">
    <location>
        <begin position="707"/>
        <end position="796"/>
    </location>
</feature>
<feature type="compositionally biased region" description="Low complexity" evidence="2">
    <location>
        <begin position="713"/>
        <end position="736"/>
    </location>
</feature>
<feature type="compositionally biased region" description="Polar residues" evidence="2">
    <location>
        <begin position="569"/>
        <end position="582"/>
    </location>
</feature>
<dbReference type="AlphaFoldDB" id="A0A4T0WUP0"/>
<dbReference type="InterPro" id="IPR011993">
    <property type="entry name" value="PH-like_dom_sf"/>
</dbReference>
<dbReference type="Gene3D" id="2.30.29.30">
    <property type="entry name" value="Pleckstrin-homology domain (PH domain)/Phosphotyrosine-binding domain (PTB)"/>
    <property type="match status" value="1"/>
</dbReference>
<dbReference type="PANTHER" id="PTHR31941">
    <property type="entry name" value="CYTOSKELETAL SIGNALING PROTEIN SLM1"/>
    <property type="match status" value="1"/>
</dbReference>
<feature type="compositionally biased region" description="Low complexity" evidence="2">
    <location>
        <begin position="751"/>
        <end position="761"/>
    </location>
</feature>